<dbReference type="AlphaFoldDB" id="A0AAD9Y9E0"/>
<keyword evidence="2" id="KW-1185">Reference proteome</keyword>
<comment type="caution">
    <text evidence="1">The sequence shown here is derived from an EMBL/GenBank/DDBJ whole genome shotgun (WGS) entry which is preliminary data.</text>
</comment>
<dbReference type="Proteomes" id="UP001281614">
    <property type="component" value="Unassembled WGS sequence"/>
</dbReference>
<protein>
    <submittedName>
        <fullName evidence="1">Uncharacterized protein</fullName>
    </submittedName>
</protein>
<name>A0AAD9Y9E0_COLKA</name>
<gene>
    <name evidence="1" type="ORF">CKAH01_18218</name>
</gene>
<organism evidence="1 2">
    <name type="scientific">Colletotrichum kahawae</name>
    <name type="common">Coffee berry disease fungus</name>
    <dbReference type="NCBI Taxonomy" id="34407"/>
    <lineage>
        <taxon>Eukaryota</taxon>
        <taxon>Fungi</taxon>
        <taxon>Dikarya</taxon>
        <taxon>Ascomycota</taxon>
        <taxon>Pezizomycotina</taxon>
        <taxon>Sordariomycetes</taxon>
        <taxon>Hypocreomycetidae</taxon>
        <taxon>Glomerellales</taxon>
        <taxon>Glomerellaceae</taxon>
        <taxon>Colletotrichum</taxon>
        <taxon>Colletotrichum gloeosporioides species complex</taxon>
    </lineage>
</organism>
<accession>A0AAD9Y9E0</accession>
<sequence>MEANPGGLHATYHLAPNFSIAAPPNGMLYLGSIIDDLKNPDVINEDDLVDIPPHKKHKDVKHGFTASRSSMKNGEFGIWAKAVGLEGIGGEISASLGRSSEVTYRFDSIETIIFSADIRYIKQAMNKQDVKDYIDGSGNKPVYIVTGLKIARGPAVSIQESRTSETTTDASVSQPEVFPVDLGTRTRLASGTSNSIEFKHSTDFVIGFRVKKLQYKKKWFSEDTKLVVEKHDKGATLVGAGPITSAEEELDVEELPFGQDMVGMMEIHEVRETCKSPEEEWKTNWVVSSDRI</sequence>
<dbReference type="EMBL" id="VYYT01000296">
    <property type="protein sequence ID" value="KAK2746241.1"/>
    <property type="molecule type" value="Genomic_DNA"/>
</dbReference>
<proteinExistence type="predicted"/>
<evidence type="ECO:0000313" key="2">
    <source>
        <dbReference type="Proteomes" id="UP001281614"/>
    </source>
</evidence>
<evidence type="ECO:0000313" key="1">
    <source>
        <dbReference type="EMBL" id="KAK2746241.1"/>
    </source>
</evidence>
<reference evidence="1" key="1">
    <citation type="submission" date="2023-02" db="EMBL/GenBank/DDBJ databases">
        <title>Colletotrichum kahawae CIFC_Que2 genome sequencing and assembly.</title>
        <authorList>
            <person name="Baroncelli R."/>
        </authorList>
    </citation>
    <scope>NUCLEOTIDE SEQUENCE</scope>
    <source>
        <strain evidence="1">CIFC_Que2</strain>
    </source>
</reference>